<reference evidence="1 2" key="1">
    <citation type="submission" date="2024-05" db="EMBL/GenBank/DDBJ databases">
        <authorList>
            <person name="Liu Q."/>
            <person name="Xin Y.-H."/>
        </authorList>
    </citation>
    <scope>NUCLEOTIDE SEQUENCE [LARGE SCALE GENOMIC DNA]</scope>
    <source>
        <strain evidence="1 2">CGMCC 1.15349</strain>
    </source>
</reference>
<gene>
    <name evidence="1" type="ORF">ABC969_06560</name>
</gene>
<evidence type="ECO:0000313" key="1">
    <source>
        <dbReference type="EMBL" id="MEN2786084.1"/>
    </source>
</evidence>
<accession>A0ABU9XQI6</accession>
<evidence type="ECO:0000313" key="2">
    <source>
        <dbReference type="Proteomes" id="UP001404104"/>
    </source>
</evidence>
<name>A0ABU9XQI6_9SPHN</name>
<dbReference type="RefSeq" id="WP_345863885.1">
    <property type="nucleotide sequence ID" value="NZ_JBDIMF010000002.1"/>
</dbReference>
<proteinExistence type="predicted"/>
<protein>
    <submittedName>
        <fullName evidence="1">Uncharacterized protein</fullName>
    </submittedName>
</protein>
<comment type="caution">
    <text evidence="1">The sequence shown here is derived from an EMBL/GenBank/DDBJ whole genome shotgun (WGS) entry which is preliminary data.</text>
</comment>
<organism evidence="1 2">
    <name type="scientific">Sphingomonas qilianensis</name>
    <dbReference type="NCBI Taxonomy" id="1736690"/>
    <lineage>
        <taxon>Bacteria</taxon>
        <taxon>Pseudomonadati</taxon>
        <taxon>Pseudomonadota</taxon>
        <taxon>Alphaproteobacteria</taxon>
        <taxon>Sphingomonadales</taxon>
        <taxon>Sphingomonadaceae</taxon>
        <taxon>Sphingomonas</taxon>
    </lineage>
</organism>
<keyword evidence="2" id="KW-1185">Reference proteome</keyword>
<dbReference type="EMBL" id="JBDIMF010000002">
    <property type="protein sequence ID" value="MEN2786084.1"/>
    <property type="molecule type" value="Genomic_DNA"/>
</dbReference>
<sequence length="84" mass="9172">MIKAIRASLYAVRGMNHRTFIGGGGLMLLILGQGNISPRRSPDMGHNPRRGVGVCWVIDAVVPIRRKVAVLNDQSIRHMPASLT</sequence>
<dbReference type="Proteomes" id="UP001404104">
    <property type="component" value="Unassembled WGS sequence"/>
</dbReference>